<dbReference type="Proteomes" id="UP000058599">
    <property type="component" value="Chromosome"/>
</dbReference>
<evidence type="ECO:0000256" key="2">
    <source>
        <dbReference type="ARBA" id="ARBA00022649"/>
    </source>
</evidence>
<name>A0AA86GUV4_9SPHN</name>
<dbReference type="PIRSF" id="PIRSF029218">
    <property type="entry name" value="ParE"/>
    <property type="match status" value="1"/>
</dbReference>
<sequence length="98" mass="11404">MRSITVRPAAEADIDNAADYTIEQWGIEQARHYIGDIRRAIERLAMDGLRHPEETDVLPGLRRARSGHHFIFYLIDDEQVDVIRVLHERRDATRQLKG</sequence>
<evidence type="ECO:0000313" key="4">
    <source>
        <dbReference type="EMBL" id="AMG75708.1"/>
    </source>
</evidence>
<dbReference type="InterPro" id="IPR051803">
    <property type="entry name" value="TA_system_RelE-like_toxin"/>
</dbReference>
<reference evidence="4 5" key="1">
    <citation type="journal article" date="2016" name="BMC Genomics">
        <title>Genomic analysis of the nitrate-respiring Sphingopyxis granuli (formerly Sphingomonas macrogoltabida) strain TFA.</title>
        <authorList>
            <person name="Garcia-Romero I."/>
            <person name="Perez-Pulido A.J."/>
            <person name="Gonzalez-Flores Y.E."/>
            <person name="Reyes-Ramirez F."/>
            <person name="Santero E."/>
            <person name="Floriano B."/>
        </authorList>
    </citation>
    <scope>NUCLEOTIDE SEQUENCE [LARGE SCALE GENOMIC DNA]</scope>
    <source>
        <strain evidence="4 5">TFA</strain>
    </source>
</reference>
<comment type="similarity">
    <text evidence="1 3">Belongs to the RelE toxin family.</text>
</comment>
<dbReference type="Pfam" id="PF05016">
    <property type="entry name" value="ParE_toxin"/>
    <property type="match status" value="1"/>
</dbReference>
<evidence type="ECO:0000256" key="1">
    <source>
        <dbReference type="ARBA" id="ARBA00006226"/>
    </source>
</evidence>
<dbReference type="InterPro" id="IPR035093">
    <property type="entry name" value="RelE/ParE_toxin_dom_sf"/>
</dbReference>
<dbReference type="PANTHER" id="PTHR33755">
    <property type="entry name" value="TOXIN PARE1-RELATED"/>
    <property type="match status" value="1"/>
</dbReference>
<dbReference type="RefSeq" id="WP_067185612.1">
    <property type="nucleotide sequence ID" value="NZ_CP012199.1"/>
</dbReference>
<keyword evidence="5" id="KW-1185">Reference proteome</keyword>
<dbReference type="Gene3D" id="3.30.2310.20">
    <property type="entry name" value="RelE-like"/>
    <property type="match status" value="1"/>
</dbReference>
<dbReference type="EMBL" id="CP012199">
    <property type="protein sequence ID" value="AMG75708.1"/>
    <property type="molecule type" value="Genomic_DNA"/>
</dbReference>
<evidence type="ECO:0000256" key="3">
    <source>
        <dbReference type="PIRNR" id="PIRNR029218"/>
    </source>
</evidence>
<dbReference type="AlphaFoldDB" id="A0AA86GUV4"/>
<accession>A0AA86GUV4</accession>
<dbReference type="InterPro" id="IPR007712">
    <property type="entry name" value="RelE/ParE_toxin"/>
</dbReference>
<evidence type="ECO:0000313" key="5">
    <source>
        <dbReference type="Proteomes" id="UP000058599"/>
    </source>
</evidence>
<keyword evidence="2" id="KW-1277">Toxin-antitoxin system</keyword>
<gene>
    <name evidence="4" type="primary">parE</name>
    <name evidence="4" type="ORF">SGRAN_3365</name>
</gene>
<organism evidence="4 5">
    <name type="scientific">Sphingopyxis granuli</name>
    <dbReference type="NCBI Taxonomy" id="267128"/>
    <lineage>
        <taxon>Bacteria</taxon>
        <taxon>Pseudomonadati</taxon>
        <taxon>Pseudomonadota</taxon>
        <taxon>Alphaproteobacteria</taxon>
        <taxon>Sphingomonadales</taxon>
        <taxon>Sphingomonadaceae</taxon>
        <taxon>Sphingopyxis</taxon>
    </lineage>
</organism>
<proteinExistence type="inferred from homology"/>
<dbReference type="InterPro" id="IPR028344">
    <property type="entry name" value="ParE1/4"/>
</dbReference>
<protein>
    <recommendedName>
        <fullName evidence="3">Toxin</fullName>
    </recommendedName>
</protein>
<dbReference type="KEGG" id="sgi:SGRAN_3365"/>
<dbReference type="PANTHER" id="PTHR33755:SF9">
    <property type="entry name" value="TOXIN PARE1"/>
    <property type="match status" value="1"/>
</dbReference>